<dbReference type="Proteomes" id="UP000034037">
    <property type="component" value="Chromosome"/>
</dbReference>
<evidence type="ECO:0000313" key="2">
    <source>
        <dbReference type="Proteomes" id="UP000034037"/>
    </source>
</evidence>
<evidence type="ECO:0000313" key="1">
    <source>
        <dbReference type="EMBL" id="AKF28769.1"/>
    </source>
</evidence>
<gene>
    <name evidence="1" type="ORF">YH66_15165</name>
</gene>
<dbReference type="RefSeq" id="WP_034983362.1">
    <property type="nucleotide sequence ID" value="NZ_CP011309.1"/>
</dbReference>
<organism evidence="1 2">
    <name type="scientific">[Brevibacterium] flavum</name>
    <dbReference type="NCBI Taxonomy" id="92706"/>
    <lineage>
        <taxon>Bacteria</taxon>
        <taxon>Bacillati</taxon>
        <taxon>Actinomycetota</taxon>
        <taxon>Actinomycetes</taxon>
        <taxon>Mycobacteriales</taxon>
        <taxon>Corynebacteriaceae</taxon>
        <taxon>Corynebacterium</taxon>
    </lineage>
</organism>
<name>A0A0F6SRY5_9CORY</name>
<dbReference type="PATRIC" id="fig|92706.3.peg.3189"/>
<proteinExistence type="predicted"/>
<keyword evidence="2" id="KW-1185">Reference proteome</keyword>
<dbReference type="HOGENOM" id="CLU_2786821_0_0_11"/>
<dbReference type="EMBL" id="CP011309">
    <property type="protein sequence ID" value="AKF28769.1"/>
    <property type="molecule type" value="Genomic_DNA"/>
</dbReference>
<dbReference type="AlphaFoldDB" id="A0A0F6SRY5"/>
<protein>
    <submittedName>
        <fullName evidence="1">Oxidoreductase</fullName>
    </submittedName>
</protein>
<reference evidence="1 2" key="1">
    <citation type="submission" date="2015-04" db="EMBL/GenBank/DDBJ databases">
        <title>Complete Genome Sequence of Brevibacterium flavum ATCC 15168.</title>
        <authorList>
            <person name="Ahn J."/>
            <person name="Park G."/>
            <person name="Jeon W."/>
            <person name="Jang Y."/>
            <person name="Jang M."/>
            <person name="Lee H."/>
            <person name="Lee H."/>
        </authorList>
    </citation>
    <scope>NUCLEOTIDE SEQUENCE [LARGE SCALE GENOMIC DNA]</scope>
    <source>
        <strain evidence="1 2">ATCC 15168</strain>
    </source>
</reference>
<sequence>MEINPDFPLWLRATHLINFVLIGMLLRSGWEILSSMPRLWWRNDCASGTEWLWFTKRKLPKEEGSTPH</sequence>
<accession>A0A0F6SRY5</accession>